<accession>A0A5C7SDI2</accession>
<dbReference type="AlphaFoldDB" id="A0A5C7SDI2"/>
<organism evidence="1 2">
    <name type="scientific">Thauera aminoaromatica</name>
    <dbReference type="NCBI Taxonomy" id="164330"/>
    <lineage>
        <taxon>Bacteria</taxon>
        <taxon>Pseudomonadati</taxon>
        <taxon>Pseudomonadota</taxon>
        <taxon>Betaproteobacteria</taxon>
        <taxon>Rhodocyclales</taxon>
        <taxon>Zoogloeaceae</taxon>
        <taxon>Thauera</taxon>
    </lineage>
</organism>
<evidence type="ECO:0008006" key="3">
    <source>
        <dbReference type="Google" id="ProtNLM"/>
    </source>
</evidence>
<name>A0A5C7SDI2_THASP</name>
<proteinExistence type="predicted"/>
<evidence type="ECO:0000313" key="1">
    <source>
        <dbReference type="EMBL" id="TXH81593.1"/>
    </source>
</evidence>
<reference evidence="1 2" key="1">
    <citation type="submission" date="2018-09" db="EMBL/GenBank/DDBJ databases">
        <title>Metagenome Assembled Genomes from an Advanced Water Purification Facility.</title>
        <authorList>
            <person name="Stamps B.W."/>
            <person name="Spear J.R."/>
        </authorList>
    </citation>
    <scope>NUCLEOTIDE SEQUENCE [LARGE SCALE GENOMIC DNA]</scope>
    <source>
        <strain evidence="1">Bin_27_1</strain>
    </source>
</reference>
<comment type="caution">
    <text evidence="1">The sequence shown here is derived from an EMBL/GenBank/DDBJ whole genome shotgun (WGS) entry which is preliminary data.</text>
</comment>
<evidence type="ECO:0000313" key="2">
    <source>
        <dbReference type="Proteomes" id="UP000321192"/>
    </source>
</evidence>
<protein>
    <recommendedName>
        <fullName evidence="3">Ketohydroxyglutarate aldolase</fullName>
    </recommendedName>
</protein>
<dbReference type="EMBL" id="SSFD01000272">
    <property type="protein sequence ID" value="TXH81593.1"/>
    <property type="molecule type" value="Genomic_DNA"/>
</dbReference>
<sequence length="83" mass="8218">MPAASSPVEVVVTVDEAHLPQLAQIADKLAAKGLTIGASLAGIGMITGQARADALPALRKVAGVAAVEQGGEAHIAPPDSEVQ</sequence>
<dbReference type="Proteomes" id="UP000321192">
    <property type="component" value="Unassembled WGS sequence"/>
</dbReference>
<gene>
    <name evidence="1" type="ORF">E6Q80_17000</name>
</gene>
<dbReference type="RefSeq" id="WP_276660563.1">
    <property type="nucleotide sequence ID" value="NZ_SSFD01000272.1"/>
</dbReference>